<comment type="similarity">
    <text evidence="1">Belongs to the RecJ family.</text>
</comment>
<sequence>MKYQQWNRPMDDPAGRAALERSGVPPLPALVLSARGVDCPEKARAFLSCGLDRLLDPFLLRDMDKAVARIRQAVERGEIVSVYGDYDVDGITSTCLLTSYLRELGCTVIPHIPDRMEEGYGVSRCALDALAAQGVTLIVTVDCGITALEETAYAASLGMDLVITDHHECKEALPAAVAVVDPHRSDCPYPFKALAGVGVALKLALALEGKAGAGALLERYSDLAAIGTVADVMELTGENRTIVNLGLASIRRTKRPGLSALLREAGLLEKPLTSMAIGYTLAPRLNASGRMGCADLAAELLLTQDSARGEELAKTLCALNRERQNIEADIFAQCVTLADALPPEERLALVLSGQGWHQGVVGIVASRLSERYSCPTFMICLQDGHGKGSCRSFGGFNLFAALEQCADLLEGFGGHELAAGFTILEENIPAFRARMNRLVWQETGGEEMVSTLCLDAEITDLSLLSLEAVETLDLLEPYGAGNPKPVFLLSGCTALSASEVGGGRHLKLRVSAGGQVFDAIFFSATLADTGVSAGDRLDLAFTPQINEYRGWRSVQLQITDLRPALTRAQSERALYERFVRGEPISPREAAFLLPSREEFVVLWRYLKEHSGPAGVEETPRRLTRNLSRSFGRHAPFPRTMICLEVFDERGLIRLERRGEQLSIHLHHVGGKVDLEESGILRRLHQLMEPSSDTSSPAPSDGGAAGYS</sequence>
<evidence type="ECO:0000256" key="3">
    <source>
        <dbReference type="ARBA" id="ARBA00022722"/>
    </source>
</evidence>
<evidence type="ECO:0000256" key="4">
    <source>
        <dbReference type="ARBA" id="ARBA00022801"/>
    </source>
</evidence>
<keyword evidence="3" id="KW-0540">Nuclease</keyword>
<evidence type="ECO:0000256" key="6">
    <source>
        <dbReference type="SAM" id="MobiDB-lite"/>
    </source>
</evidence>
<reference evidence="10" key="2">
    <citation type="submission" date="2021-04" db="EMBL/GenBank/DDBJ databases">
        <authorList>
            <person name="Gilroy R."/>
        </authorList>
    </citation>
    <scope>NUCLEOTIDE SEQUENCE</scope>
    <source>
        <strain evidence="10">ChiBcec16_6824</strain>
    </source>
</reference>
<name>A0A9D1YBH3_9FIRM</name>
<evidence type="ECO:0000256" key="5">
    <source>
        <dbReference type="ARBA" id="ARBA00022839"/>
    </source>
</evidence>
<dbReference type="InterPro" id="IPR051673">
    <property type="entry name" value="SSDNA_exonuclease_RecJ"/>
</dbReference>
<dbReference type="InterPro" id="IPR004610">
    <property type="entry name" value="RecJ"/>
</dbReference>
<dbReference type="Gene3D" id="3.10.310.30">
    <property type="match status" value="1"/>
</dbReference>
<dbReference type="Proteomes" id="UP000823868">
    <property type="component" value="Unassembled WGS sequence"/>
</dbReference>
<feature type="region of interest" description="Disordered" evidence="6">
    <location>
        <begin position="687"/>
        <end position="707"/>
    </location>
</feature>
<dbReference type="Gene3D" id="3.90.1640.30">
    <property type="match status" value="1"/>
</dbReference>
<evidence type="ECO:0000259" key="9">
    <source>
        <dbReference type="Pfam" id="PF17768"/>
    </source>
</evidence>
<feature type="domain" description="DDH" evidence="7">
    <location>
        <begin position="80"/>
        <end position="228"/>
    </location>
</feature>
<dbReference type="GO" id="GO:0003676">
    <property type="term" value="F:nucleic acid binding"/>
    <property type="evidence" value="ECO:0007669"/>
    <property type="project" value="InterPro"/>
</dbReference>
<feature type="domain" description="DHHA1" evidence="8">
    <location>
        <begin position="349"/>
        <end position="439"/>
    </location>
</feature>
<gene>
    <name evidence="10" type="primary">recJ</name>
    <name evidence="10" type="ORF">H9841_05345</name>
</gene>
<dbReference type="NCBIfam" id="TIGR00644">
    <property type="entry name" value="recJ"/>
    <property type="match status" value="1"/>
</dbReference>
<evidence type="ECO:0000259" key="7">
    <source>
        <dbReference type="Pfam" id="PF01368"/>
    </source>
</evidence>
<dbReference type="AlphaFoldDB" id="A0A9D1YBH3"/>
<comment type="caution">
    <text evidence="10">The sequence shown here is derived from an EMBL/GenBank/DDBJ whole genome shotgun (WGS) entry which is preliminary data.</text>
</comment>
<dbReference type="Pfam" id="PF17768">
    <property type="entry name" value="RecJ_OB"/>
    <property type="match status" value="1"/>
</dbReference>
<dbReference type="InterPro" id="IPR003156">
    <property type="entry name" value="DHHA1_dom"/>
</dbReference>
<dbReference type="InterPro" id="IPR001667">
    <property type="entry name" value="DDH_dom"/>
</dbReference>
<evidence type="ECO:0000313" key="11">
    <source>
        <dbReference type="Proteomes" id="UP000823868"/>
    </source>
</evidence>
<organism evidence="10 11">
    <name type="scientific">Candidatus Flavonifractor merdigallinarum</name>
    <dbReference type="NCBI Taxonomy" id="2838589"/>
    <lineage>
        <taxon>Bacteria</taxon>
        <taxon>Bacillati</taxon>
        <taxon>Bacillota</taxon>
        <taxon>Clostridia</taxon>
        <taxon>Eubacteriales</taxon>
        <taxon>Oscillospiraceae</taxon>
        <taxon>Flavonifractor</taxon>
    </lineage>
</organism>
<proteinExistence type="inferred from homology"/>
<dbReference type="InterPro" id="IPR038763">
    <property type="entry name" value="DHH_sf"/>
</dbReference>
<dbReference type="GO" id="GO:0006310">
    <property type="term" value="P:DNA recombination"/>
    <property type="evidence" value="ECO:0007669"/>
    <property type="project" value="InterPro"/>
</dbReference>
<keyword evidence="4" id="KW-0378">Hydrolase</keyword>
<keyword evidence="5 10" id="KW-0269">Exonuclease</keyword>
<dbReference type="EMBL" id="DXDX01000097">
    <property type="protein sequence ID" value="HIY21311.1"/>
    <property type="molecule type" value="Genomic_DNA"/>
</dbReference>
<dbReference type="GO" id="GO:0008409">
    <property type="term" value="F:5'-3' exonuclease activity"/>
    <property type="evidence" value="ECO:0007669"/>
    <property type="project" value="InterPro"/>
</dbReference>
<evidence type="ECO:0000256" key="2">
    <source>
        <dbReference type="ARBA" id="ARBA00019841"/>
    </source>
</evidence>
<dbReference type="PANTHER" id="PTHR30255:SF2">
    <property type="entry name" value="SINGLE-STRANDED-DNA-SPECIFIC EXONUCLEASE RECJ"/>
    <property type="match status" value="1"/>
</dbReference>
<dbReference type="Pfam" id="PF01368">
    <property type="entry name" value="DHH"/>
    <property type="match status" value="1"/>
</dbReference>
<dbReference type="SUPFAM" id="SSF64182">
    <property type="entry name" value="DHH phosphoesterases"/>
    <property type="match status" value="1"/>
</dbReference>
<reference evidence="10" key="1">
    <citation type="journal article" date="2021" name="PeerJ">
        <title>Extensive microbial diversity within the chicken gut microbiome revealed by metagenomics and culture.</title>
        <authorList>
            <person name="Gilroy R."/>
            <person name="Ravi A."/>
            <person name="Getino M."/>
            <person name="Pursley I."/>
            <person name="Horton D.L."/>
            <person name="Alikhan N.F."/>
            <person name="Baker D."/>
            <person name="Gharbi K."/>
            <person name="Hall N."/>
            <person name="Watson M."/>
            <person name="Adriaenssens E.M."/>
            <person name="Foster-Nyarko E."/>
            <person name="Jarju S."/>
            <person name="Secka A."/>
            <person name="Antonio M."/>
            <person name="Oren A."/>
            <person name="Chaudhuri R.R."/>
            <person name="La Ragione R."/>
            <person name="Hildebrand F."/>
            <person name="Pallen M.J."/>
        </authorList>
    </citation>
    <scope>NUCLEOTIDE SEQUENCE</scope>
    <source>
        <strain evidence="10">ChiBcec16_6824</strain>
    </source>
</reference>
<evidence type="ECO:0000256" key="1">
    <source>
        <dbReference type="ARBA" id="ARBA00005915"/>
    </source>
</evidence>
<protein>
    <recommendedName>
        <fullName evidence="2">Single-stranded-DNA-specific exonuclease RecJ</fullName>
    </recommendedName>
</protein>
<feature type="domain" description="RecJ OB" evidence="9">
    <location>
        <begin position="460"/>
        <end position="560"/>
    </location>
</feature>
<evidence type="ECO:0000259" key="8">
    <source>
        <dbReference type="Pfam" id="PF02272"/>
    </source>
</evidence>
<dbReference type="GO" id="GO:0006281">
    <property type="term" value="P:DNA repair"/>
    <property type="evidence" value="ECO:0007669"/>
    <property type="project" value="InterPro"/>
</dbReference>
<feature type="compositionally biased region" description="Low complexity" evidence="6">
    <location>
        <begin position="689"/>
        <end position="700"/>
    </location>
</feature>
<dbReference type="PANTHER" id="PTHR30255">
    <property type="entry name" value="SINGLE-STRANDED-DNA-SPECIFIC EXONUCLEASE RECJ"/>
    <property type="match status" value="1"/>
</dbReference>
<dbReference type="Pfam" id="PF02272">
    <property type="entry name" value="DHHA1"/>
    <property type="match status" value="1"/>
</dbReference>
<evidence type="ECO:0000313" key="10">
    <source>
        <dbReference type="EMBL" id="HIY21311.1"/>
    </source>
</evidence>
<accession>A0A9D1YBH3</accession>
<dbReference type="InterPro" id="IPR041122">
    <property type="entry name" value="RecJ_OB"/>
</dbReference>